<dbReference type="SUPFAM" id="SSF53448">
    <property type="entry name" value="Nucleotide-diphospho-sugar transferases"/>
    <property type="match status" value="1"/>
</dbReference>
<keyword evidence="1" id="KW-0812">Transmembrane</keyword>
<feature type="transmembrane region" description="Helical" evidence="1">
    <location>
        <begin position="305"/>
        <end position="329"/>
    </location>
</feature>
<dbReference type="AlphaFoldDB" id="A0A934KE29"/>
<dbReference type="InterPro" id="IPR029044">
    <property type="entry name" value="Nucleotide-diphossugar_trans"/>
</dbReference>
<sequence>MNEELTISDFVSWCRAGLESCGMTGEILIVDSSTDRTPELAIAAGARVLRVPKRGLGRAYIDAVPHIRGRWVILGDADCTYDFRQLSPFVERFEQGYEFVMGSRWKGSIEKGSMPALHQHFGTPITTLILNILFNSRFSDIHCGMRGITRDALARMRLQSQSWEYASEMVLKSVHMKLRTAEVPVTFLKDREGRVSHHKRLGWTSPFQAAWINLKAMFIYGADFFLLKPGLAVTMLGLLITLPLTFGPITIGPVVLSLYWMLFGLTMTVLGLQSFYLGCIVQVLHDYTGRATRRWLSVFRYTRTMVISGAMFIGGVILAVGLVADYVGSGLRLSLSHTHEIYYAVTGLLLVMTSFMTFASTLLVHAAALRGPQAGPVDQ</sequence>
<reference evidence="4 5" key="1">
    <citation type="submission" date="2020-10" db="EMBL/GenBank/DDBJ databases">
        <title>Ca. Dormibacterota MAGs.</title>
        <authorList>
            <person name="Montgomery K."/>
        </authorList>
    </citation>
    <scope>NUCLEOTIDE SEQUENCE [LARGE SCALE GENOMIC DNA]</scope>
    <source>
        <strain evidence="4">Mitchell_Peninsula_5</strain>
    </source>
</reference>
<evidence type="ECO:0000313" key="5">
    <source>
        <dbReference type="Proteomes" id="UP000614410"/>
    </source>
</evidence>
<evidence type="ECO:0000313" key="4">
    <source>
        <dbReference type="EMBL" id="MBJ7608729.1"/>
    </source>
</evidence>
<comment type="caution">
    <text evidence="4">The sequence shown here is derived from an EMBL/GenBank/DDBJ whole genome shotgun (WGS) entry which is preliminary data.</text>
</comment>
<keyword evidence="1" id="KW-0472">Membrane</keyword>
<dbReference type="PANTHER" id="PTHR48090:SF7">
    <property type="entry name" value="RFBJ PROTEIN"/>
    <property type="match status" value="1"/>
</dbReference>
<keyword evidence="1" id="KW-1133">Transmembrane helix</keyword>
<protein>
    <submittedName>
        <fullName evidence="4">Glycosyltransferase family 2 protein</fullName>
    </submittedName>
</protein>
<evidence type="ECO:0000259" key="2">
    <source>
        <dbReference type="Pfam" id="PF00535"/>
    </source>
</evidence>
<dbReference type="Proteomes" id="UP000614410">
    <property type="component" value="Unassembled WGS sequence"/>
</dbReference>
<feature type="domain" description="Glycosyltransferase 2-like" evidence="2">
    <location>
        <begin position="27"/>
        <end position="154"/>
    </location>
</feature>
<evidence type="ECO:0000256" key="1">
    <source>
        <dbReference type="SAM" id="Phobius"/>
    </source>
</evidence>
<dbReference type="InterPro" id="IPR001173">
    <property type="entry name" value="Glyco_trans_2-like"/>
</dbReference>
<feature type="transmembrane region" description="Helical" evidence="1">
    <location>
        <begin position="341"/>
        <end position="364"/>
    </location>
</feature>
<gene>
    <name evidence="4" type="ORF">JF887_04770</name>
</gene>
<feature type="domain" description="Low-salt glycan biosynthesis hexosyltransferase Agl6 C-terminal transmembrane region" evidence="3">
    <location>
        <begin position="286"/>
        <end position="366"/>
    </location>
</feature>
<name>A0A934KE29_9BACT</name>
<dbReference type="Pfam" id="PF00535">
    <property type="entry name" value="Glycos_transf_2"/>
    <property type="match status" value="1"/>
</dbReference>
<dbReference type="EMBL" id="JAEKNN010000024">
    <property type="protein sequence ID" value="MBJ7608729.1"/>
    <property type="molecule type" value="Genomic_DNA"/>
</dbReference>
<proteinExistence type="predicted"/>
<organism evidence="4 5">
    <name type="scientific">Candidatus Amunia macphersoniae</name>
    <dbReference type="NCBI Taxonomy" id="3127014"/>
    <lineage>
        <taxon>Bacteria</taxon>
        <taxon>Bacillati</taxon>
        <taxon>Candidatus Dormiibacterota</taxon>
        <taxon>Candidatus Dormibacteria</taxon>
        <taxon>Candidatus Aeolococcales</taxon>
        <taxon>Candidatus Aeolococcaceae</taxon>
        <taxon>Candidatus Amunia</taxon>
    </lineage>
</organism>
<dbReference type="Pfam" id="PF26629">
    <property type="entry name" value="GT2_TM_C"/>
    <property type="match status" value="1"/>
</dbReference>
<dbReference type="CDD" id="cd04179">
    <property type="entry name" value="DPM_DPG-synthase_like"/>
    <property type="match status" value="1"/>
</dbReference>
<feature type="transmembrane region" description="Helical" evidence="1">
    <location>
        <begin position="258"/>
        <end position="284"/>
    </location>
</feature>
<dbReference type="Gene3D" id="3.90.550.10">
    <property type="entry name" value="Spore Coat Polysaccharide Biosynthesis Protein SpsA, Chain A"/>
    <property type="match status" value="1"/>
</dbReference>
<evidence type="ECO:0000259" key="3">
    <source>
        <dbReference type="Pfam" id="PF26629"/>
    </source>
</evidence>
<dbReference type="InterPro" id="IPR058718">
    <property type="entry name" value="Agl6_TM_C"/>
</dbReference>
<dbReference type="InterPro" id="IPR050256">
    <property type="entry name" value="Glycosyltransferase_2"/>
</dbReference>
<feature type="transmembrane region" description="Helical" evidence="1">
    <location>
        <begin position="225"/>
        <end position="246"/>
    </location>
</feature>
<dbReference type="PANTHER" id="PTHR48090">
    <property type="entry name" value="UNDECAPRENYL-PHOSPHATE 4-DEOXY-4-FORMAMIDO-L-ARABINOSE TRANSFERASE-RELATED"/>
    <property type="match status" value="1"/>
</dbReference>
<accession>A0A934KE29</accession>